<protein>
    <submittedName>
        <fullName evidence="1">Helix-turn-helix domain-containing protein</fullName>
    </submittedName>
</protein>
<organism evidence="1">
    <name type="scientific">Siphoviridae sp. cttDR14</name>
    <dbReference type="NCBI Taxonomy" id="2826490"/>
    <lineage>
        <taxon>Viruses</taxon>
        <taxon>Duplodnaviria</taxon>
        <taxon>Heunggongvirae</taxon>
        <taxon>Uroviricota</taxon>
        <taxon>Caudoviricetes</taxon>
    </lineage>
</organism>
<proteinExistence type="predicted"/>
<name>A0A8S5M277_9CAUD</name>
<dbReference type="InterPro" id="IPR015947">
    <property type="entry name" value="PUA-like_sf"/>
</dbReference>
<dbReference type="SUPFAM" id="SSF88697">
    <property type="entry name" value="PUA domain-like"/>
    <property type="match status" value="1"/>
</dbReference>
<dbReference type="EMBL" id="BK014798">
    <property type="protein sequence ID" value="DAD76286.1"/>
    <property type="molecule type" value="Genomic_DNA"/>
</dbReference>
<evidence type="ECO:0000313" key="1">
    <source>
        <dbReference type="EMBL" id="DAD76286.1"/>
    </source>
</evidence>
<accession>A0A8S5M277</accession>
<reference evidence="1" key="1">
    <citation type="journal article" date="2021" name="Proc. Natl. Acad. Sci. U.S.A.">
        <title>A Catalog of Tens of Thousands of Viruses from Human Metagenomes Reveals Hidden Associations with Chronic Diseases.</title>
        <authorList>
            <person name="Tisza M.J."/>
            <person name="Buck C.B."/>
        </authorList>
    </citation>
    <scope>NUCLEOTIDE SEQUENCE</scope>
    <source>
        <strain evidence="1">CttDR14</strain>
    </source>
</reference>
<sequence length="189" mass="22662">MILASIKPYYYYLIAEEKKKIEVRKTALKNLPQDIVFYMSKDEKSFAKIPKEFQEKYRKHFGKIGMRVVCDEVEEFHEWELSPQGKFVDFERERLENFLTAACLSEEEVVRYRENLPYFKPLYGWHISDLNIYDKPKELFEFGRKCDYASEIHCRDCLILGDWDSCCGVMCKPLTRPPQSYMFVEEVEQ</sequence>